<protein>
    <recommendedName>
        <fullName evidence="4">DUF676 domain-containing protein</fullName>
    </recommendedName>
</protein>
<dbReference type="STRING" id="1080227.A8L45_21155"/>
<gene>
    <name evidence="2" type="ORF">A8L45_21155</name>
</gene>
<evidence type="ECO:0000256" key="1">
    <source>
        <dbReference type="SAM" id="SignalP"/>
    </source>
</evidence>
<feature type="chain" id="PRO_5008672904" description="DUF676 domain-containing protein" evidence="1">
    <location>
        <begin position="22"/>
        <end position="349"/>
    </location>
</feature>
<proteinExistence type="predicted"/>
<comment type="caution">
    <text evidence="2">The sequence shown here is derived from an EMBL/GenBank/DDBJ whole genome shotgun (WGS) entry which is preliminary data.</text>
</comment>
<keyword evidence="3" id="KW-1185">Reference proteome</keyword>
<evidence type="ECO:0008006" key="4">
    <source>
        <dbReference type="Google" id="ProtNLM"/>
    </source>
</evidence>
<sequence>MKQIIRFMLIALLSSPLAALAKIGEHPIILIQGFQANHLRHPPPAHQVNDDGEKYWEDFWLLHADERIDWPSNERISGKISTDYLWPKLKTLSRTGLCDSGCIFVTHSTGDLVARYIIENQENWLKSANLEPLLILATIDIAGAGGGAELADAAINIANGGGIVNDSLRALVSLWLGAIPTASNLGVINDLRVATARQLAIAPSDPVPRLRFVGGKSDLPILDWFIPGADDGVVSSHSSCGATKNGAFGSCSSSIAFNGLLRYQKNAVPSFLPWHFPVLMGEKYSHNSLITDTVNGPLTAANQTLKLKNNKQIRINTTDEKVWWFLTYRRVDGSDSQSLSTLLLRLLQE</sequence>
<dbReference type="OrthoDB" id="6189739at2"/>
<evidence type="ECO:0000313" key="3">
    <source>
        <dbReference type="Proteomes" id="UP000094936"/>
    </source>
</evidence>
<name>A0A1C3E9J1_9GAMM</name>
<dbReference type="EMBL" id="LYBM01000059">
    <property type="protein sequence ID" value="ODA29915.1"/>
    <property type="molecule type" value="Genomic_DNA"/>
</dbReference>
<keyword evidence="1" id="KW-0732">Signal</keyword>
<dbReference type="AlphaFoldDB" id="A0A1C3E9J1"/>
<accession>A0A1C3E9J1</accession>
<reference evidence="2 3" key="1">
    <citation type="submission" date="2016-05" db="EMBL/GenBank/DDBJ databases">
        <title>Genomic Taxonomy of the Vibrionaceae.</title>
        <authorList>
            <person name="Gomez-Gil B."/>
            <person name="Enciso-Ibarra J."/>
        </authorList>
    </citation>
    <scope>NUCLEOTIDE SEQUENCE [LARGE SCALE GENOMIC DNA]</scope>
    <source>
        <strain evidence="2 3">CAIM 1920</strain>
    </source>
</reference>
<feature type="signal peptide" evidence="1">
    <location>
        <begin position="1"/>
        <end position="21"/>
    </location>
</feature>
<dbReference type="Proteomes" id="UP000094936">
    <property type="component" value="Unassembled WGS sequence"/>
</dbReference>
<evidence type="ECO:0000313" key="2">
    <source>
        <dbReference type="EMBL" id="ODA29915.1"/>
    </source>
</evidence>
<organism evidence="2 3">
    <name type="scientific">Veronia pacifica</name>
    <dbReference type="NCBI Taxonomy" id="1080227"/>
    <lineage>
        <taxon>Bacteria</taxon>
        <taxon>Pseudomonadati</taxon>
        <taxon>Pseudomonadota</taxon>
        <taxon>Gammaproteobacteria</taxon>
        <taxon>Vibrionales</taxon>
        <taxon>Vibrionaceae</taxon>
        <taxon>Veronia</taxon>
    </lineage>
</organism>
<dbReference type="RefSeq" id="WP_068905345.1">
    <property type="nucleotide sequence ID" value="NZ_JBHUIF010000009.1"/>
</dbReference>